<protein>
    <submittedName>
        <fullName evidence="1">Uncharacterized protein</fullName>
    </submittedName>
</protein>
<sequence>MEVVMVQQNGMKVATLLALFTLSGCSSIRDVEYIDPKGYSDVASYLSETFEKSNCIGTTFSSQGRKFINSDGLNYQLGGKNLRCYVASIEESIDRYCVAKQGEMVQGGTWCVVNKMPLFHVNYSPDTSLTKIGLGSRIFSTVEPPSSQAKQQWLSSAERLGYISERVQQQTDIEKKVDLANEINEKQKKYIEMNAEVAVSIGDLICREDYEAKPYQYPGVAYYKAYVEKKEKNKLQLRLVWHGGDGFVVNDITNVNNIIWSSPKGWRHCN</sequence>
<dbReference type="Proteomes" id="UP000050520">
    <property type="component" value="Unassembled WGS sequence"/>
</dbReference>
<evidence type="ECO:0000313" key="1">
    <source>
        <dbReference type="EMBL" id="KPR53642.1"/>
    </source>
</evidence>
<accession>A0AA40NHI9</accession>
<proteinExistence type="predicted"/>
<evidence type="ECO:0000313" key="2">
    <source>
        <dbReference type="Proteomes" id="UP000050520"/>
    </source>
</evidence>
<reference evidence="2" key="1">
    <citation type="submission" date="2015-09" db="EMBL/GenBank/DDBJ databases">
        <title>Prevalence of NDMs in South Africa.</title>
        <authorList>
            <person name="Osei Sekyere J."/>
            <person name="Govinden U."/>
            <person name="Essack S."/>
            <person name="Haldorsen B."/>
            <person name="Samuelsen O."/>
            <person name="Aasnaes B."/>
            <person name="Sundsfjord A."/>
        </authorList>
    </citation>
    <scope>NUCLEOTIDE SEQUENCE [LARGE SCALE GENOMIC DNA]</scope>
    <source>
        <strain evidence="2">ST62:944112508</strain>
    </source>
</reference>
<reference evidence="1 2" key="2">
    <citation type="journal article" date="2017" name="PLoS ONE">
        <title>Genomic and phenotypic characterisation of fluoroquinolone resistance mechanisms in Enterobacteriaceae in Durban, South Africa.</title>
        <authorList>
            <person name="Osei Sekyere J."/>
            <person name="Amoako D.G."/>
        </authorList>
    </citation>
    <scope>NUCLEOTIDE SEQUENCE [LARGE SCALE GENOMIC DNA]</scope>
    <source>
        <strain evidence="1 2">ST62:944112508</strain>
    </source>
</reference>
<organism evidence="1 2">
    <name type="scientific">Citrobacter freundii</name>
    <dbReference type="NCBI Taxonomy" id="546"/>
    <lineage>
        <taxon>Bacteria</taxon>
        <taxon>Pseudomonadati</taxon>
        <taxon>Pseudomonadota</taxon>
        <taxon>Gammaproteobacteria</taxon>
        <taxon>Enterobacterales</taxon>
        <taxon>Enterobacteriaceae</taxon>
        <taxon>Citrobacter</taxon>
        <taxon>Citrobacter freundii complex</taxon>
    </lineage>
</organism>
<comment type="caution">
    <text evidence="1">The sequence shown here is derived from an EMBL/GenBank/DDBJ whole genome shotgun (WGS) entry which is preliminary data.</text>
</comment>
<dbReference type="EMBL" id="LJEB01000094">
    <property type="protein sequence ID" value="KPR53642.1"/>
    <property type="molecule type" value="Genomic_DNA"/>
</dbReference>
<name>A0AA40NHI9_CITFR</name>
<gene>
    <name evidence="1" type="ORF">AN672_19840</name>
</gene>
<dbReference type="AlphaFoldDB" id="A0AA40NHI9"/>